<sequence length="142" mass="16209">MSDTEKHPGGRPTAYDPSFCERVIELGKCGKSFEQIGAELGVTYRTMVNWRDTHEEFFHALEEAKIQEMVWWENQGQAYMLEHPGSPKLNAGLYSRSLAARFPKKYSERIRQEITGEDGQPLVTAMTVTFVKPNPKPDDENT</sequence>
<accession>A0A6J7WG09</accession>
<proteinExistence type="predicted"/>
<dbReference type="Gene3D" id="1.10.10.60">
    <property type="entry name" value="Homeodomain-like"/>
    <property type="match status" value="1"/>
</dbReference>
<evidence type="ECO:0000313" key="1">
    <source>
        <dbReference type="EMBL" id="CAB5212804.1"/>
    </source>
</evidence>
<name>A0A6J7WG09_9CAUD</name>
<gene>
    <name evidence="1" type="ORF">UFOVP194_56</name>
</gene>
<dbReference type="EMBL" id="LR798238">
    <property type="protein sequence ID" value="CAB5212804.1"/>
    <property type="molecule type" value="Genomic_DNA"/>
</dbReference>
<organism evidence="1">
    <name type="scientific">uncultured Caudovirales phage</name>
    <dbReference type="NCBI Taxonomy" id="2100421"/>
    <lineage>
        <taxon>Viruses</taxon>
        <taxon>Duplodnaviria</taxon>
        <taxon>Heunggongvirae</taxon>
        <taxon>Uroviricota</taxon>
        <taxon>Caudoviricetes</taxon>
        <taxon>Peduoviridae</taxon>
        <taxon>Maltschvirus</taxon>
        <taxon>Maltschvirus maltsch</taxon>
    </lineage>
</organism>
<evidence type="ECO:0008006" key="2">
    <source>
        <dbReference type="Google" id="ProtNLM"/>
    </source>
</evidence>
<reference evidence="1" key="1">
    <citation type="submission" date="2020-05" db="EMBL/GenBank/DDBJ databases">
        <authorList>
            <person name="Chiriac C."/>
            <person name="Salcher M."/>
            <person name="Ghai R."/>
            <person name="Kavagutti S V."/>
        </authorList>
    </citation>
    <scope>NUCLEOTIDE SEQUENCE</scope>
</reference>
<protein>
    <recommendedName>
        <fullName evidence="2">Terminase small subunit</fullName>
    </recommendedName>
</protein>